<protein>
    <submittedName>
        <fullName evidence="1">1738_t:CDS:1</fullName>
    </submittedName>
</protein>
<organism evidence="1 2">
    <name type="scientific">Cetraspora pellucida</name>
    <dbReference type="NCBI Taxonomy" id="1433469"/>
    <lineage>
        <taxon>Eukaryota</taxon>
        <taxon>Fungi</taxon>
        <taxon>Fungi incertae sedis</taxon>
        <taxon>Mucoromycota</taxon>
        <taxon>Glomeromycotina</taxon>
        <taxon>Glomeromycetes</taxon>
        <taxon>Diversisporales</taxon>
        <taxon>Gigasporaceae</taxon>
        <taxon>Cetraspora</taxon>
    </lineage>
</organism>
<dbReference type="Proteomes" id="UP000789366">
    <property type="component" value="Unassembled WGS sequence"/>
</dbReference>
<gene>
    <name evidence="1" type="ORF">SPELUC_LOCUS17956</name>
</gene>
<accession>A0ACA9RMW4</accession>
<reference evidence="1" key="1">
    <citation type="submission" date="2021-06" db="EMBL/GenBank/DDBJ databases">
        <authorList>
            <person name="Kallberg Y."/>
            <person name="Tangrot J."/>
            <person name="Rosling A."/>
        </authorList>
    </citation>
    <scope>NUCLEOTIDE SEQUENCE</scope>
    <source>
        <strain evidence="1">28 12/20/2015</strain>
    </source>
</reference>
<evidence type="ECO:0000313" key="2">
    <source>
        <dbReference type="Proteomes" id="UP000789366"/>
    </source>
</evidence>
<comment type="caution">
    <text evidence="1">The sequence shown here is derived from an EMBL/GenBank/DDBJ whole genome shotgun (WGS) entry which is preliminary data.</text>
</comment>
<name>A0ACA9RMW4_9GLOM</name>
<evidence type="ECO:0000313" key="1">
    <source>
        <dbReference type="EMBL" id="CAG8799699.1"/>
    </source>
</evidence>
<proteinExistence type="predicted"/>
<sequence>MTVTTSTHININRIPNSNNCPLSISLVGTAQSTSQEIKNDENAIIKVLTNDYTTQEHNFIINATYLYSNS</sequence>
<dbReference type="EMBL" id="CAJVPW010078500">
    <property type="protein sequence ID" value="CAG8799699.1"/>
    <property type="molecule type" value="Genomic_DNA"/>
</dbReference>
<keyword evidence="2" id="KW-1185">Reference proteome</keyword>